<comment type="caution">
    <text evidence="1">The sequence shown here is derived from an EMBL/GenBank/DDBJ whole genome shotgun (WGS) entry which is preliminary data.</text>
</comment>
<dbReference type="RefSeq" id="WP_064038201.1">
    <property type="nucleotide sequence ID" value="NZ_LUUH01000084.1"/>
</dbReference>
<reference evidence="1 2" key="1">
    <citation type="submission" date="2016-03" db="EMBL/GenBank/DDBJ databases">
        <authorList>
            <person name="Ploux O."/>
        </authorList>
    </citation>
    <scope>NUCLEOTIDE SEQUENCE [LARGE SCALE GENOMIC DNA]</scope>
    <source>
        <strain evidence="1 2">R-45371</strain>
    </source>
</reference>
<dbReference type="EMBL" id="LUUH01000084">
    <property type="protein sequence ID" value="OAH99110.1"/>
    <property type="molecule type" value="Genomic_DNA"/>
</dbReference>
<protein>
    <recommendedName>
        <fullName evidence="3">RiboL-PSP-HEPN domain-containing protein</fullName>
    </recommendedName>
</protein>
<evidence type="ECO:0000313" key="2">
    <source>
        <dbReference type="Proteomes" id="UP000077763"/>
    </source>
</evidence>
<evidence type="ECO:0008006" key="3">
    <source>
        <dbReference type="Google" id="ProtNLM"/>
    </source>
</evidence>
<accession>A0A177M0E5</accession>
<name>A0A177M0E5_METMH</name>
<sequence length="209" mass="23740">MSMTAQDYEMEEFYDRIREELYPDHKQQAIEEFTADRLRSFYLQSPMVMRPAVEAIQESKALLATERNSPALVFSASAYELLLKATLLRPVIYGLVHHDAFAELIVQKVVGRQTNIDRYESLLARLFETLADINISKICRSGSTVPLMKEAKELQGLRDRILHQGIRCTRADAERALSVAIAIYEEIVRPMIWALGLTVGEKGIIEPAV</sequence>
<proteinExistence type="predicted"/>
<dbReference type="Proteomes" id="UP000077763">
    <property type="component" value="Unassembled WGS sequence"/>
</dbReference>
<evidence type="ECO:0000313" key="1">
    <source>
        <dbReference type="EMBL" id="OAH99110.1"/>
    </source>
</evidence>
<gene>
    <name evidence="1" type="ORF">A1353_21075</name>
</gene>
<dbReference type="AlphaFoldDB" id="A0A177M0E5"/>
<organism evidence="1 2">
    <name type="scientific">Methylomonas methanica</name>
    <dbReference type="NCBI Taxonomy" id="421"/>
    <lineage>
        <taxon>Bacteria</taxon>
        <taxon>Pseudomonadati</taxon>
        <taxon>Pseudomonadota</taxon>
        <taxon>Gammaproteobacteria</taxon>
        <taxon>Methylococcales</taxon>
        <taxon>Methylococcaceae</taxon>
        <taxon>Methylomonas</taxon>
    </lineage>
</organism>